<comment type="caution">
    <text evidence="1">The sequence shown here is derived from an EMBL/GenBank/DDBJ whole genome shotgun (WGS) entry which is preliminary data.</text>
</comment>
<protein>
    <submittedName>
        <fullName evidence="1">Uncharacterized protein</fullName>
    </submittedName>
</protein>
<dbReference type="EMBL" id="JBBPBM010000026">
    <property type="protein sequence ID" value="KAK8539329.1"/>
    <property type="molecule type" value="Genomic_DNA"/>
</dbReference>
<proteinExistence type="predicted"/>
<sequence>MAATAWLALRFVRAACWVGYLAIVGMMVGATDAPGPCGLCSWPHASLCATTGPLASLSVDALVEGFASFRPITVVTAAADRLAWLPSFFFAWCASMPMPMLRSLCFHPTLVLAADFVSSVRLVVGPVQWPAFSSVVTAIRADWSKEQPSWPDLADGSVLGLLAATEGAPLLAILLCSPLVCPPLVRGLLPWLAPRIVAARRLCARHCPHGPAPLVALFRDTSCCLLCRTDALGTD</sequence>
<dbReference type="Proteomes" id="UP001472677">
    <property type="component" value="Unassembled WGS sequence"/>
</dbReference>
<evidence type="ECO:0000313" key="2">
    <source>
        <dbReference type="Proteomes" id="UP001472677"/>
    </source>
</evidence>
<organism evidence="1 2">
    <name type="scientific">Hibiscus sabdariffa</name>
    <name type="common">roselle</name>
    <dbReference type="NCBI Taxonomy" id="183260"/>
    <lineage>
        <taxon>Eukaryota</taxon>
        <taxon>Viridiplantae</taxon>
        <taxon>Streptophyta</taxon>
        <taxon>Embryophyta</taxon>
        <taxon>Tracheophyta</taxon>
        <taxon>Spermatophyta</taxon>
        <taxon>Magnoliopsida</taxon>
        <taxon>eudicotyledons</taxon>
        <taxon>Gunneridae</taxon>
        <taxon>Pentapetalae</taxon>
        <taxon>rosids</taxon>
        <taxon>malvids</taxon>
        <taxon>Malvales</taxon>
        <taxon>Malvaceae</taxon>
        <taxon>Malvoideae</taxon>
        <taxon>Hibiscus</taxon>
    </lineage>
</organism>
<keyword evidence="2" id="KW-1185">Reference proteome</keyword>
<evidence type="ECO:0000313" key="1">
    <source>
        <dbReference type="EMBL" id="KAK8539329.1"/>
    </source>
</evidence>
<gene>
    <name evidence="1" type="ORF">V6N12_042958</name>
</gene>
<name>A0ABR2DHU5_9ROSI</name>
<reference evidence="1 2" key="1">
    <citation type="journal article" date="2024" name="G3 (Bethesda)">
        <title>Genome assembly of Hibiscus sabdariffa L. provides insights into metabolisms of medicinal natural products.</title>
        <authorList>
            <person name="Kim T."/>
        </authorList>
    </citation>
    <scope>NUCLEOTIDE SEQUENCE [LARGE SCALE GENOMIC DNA]</scope>
    <source>
        <strain evidence="1">TK-2024</strain>
        <tissue evidence="1">Old leaves</tissue>
    </source>
</reference>
<accession>A0ABR2DHU5</accession>